<evidence type="ECO:0000256" key="1">
    <source>
        <dbReference type="SAM" id="MobiDB-lite"/>
    </source>
</evidence>
<evidence type="ECO:0000313" key="5">
    <source>
        <dbReference type="Proteomes" id="UP000518091"/>
    </source>
</evidence>
<dbReference type="EMBL" id="JABFUB010000023">
    <property type="protein sequence ID" value="MCG6663480.1"/>
    <property type="molecule type" value="Genomic_DNA"/>
</dbReference>
<evidence type="ECO:0000313" key="6">
    <source>
        <dbReference type="Proteomes" id="UP000814353"/>
    </source>
</evidence>
<dbReference type="AlphaFoldDB" id="A0A7V9W460"/>
<evidence type="ECO:0000313" key="3">
    <source>
        <dbReference type="EMBL" id="MBA2780635.1"/>
    </source>
</evidence>
<feature type="compositionally biased region" description="Acidic residues" evidence="1">
    <location>
        <begin position="34"/>
        <end position="45"/>
    </location>
</feature>
<dbReference type="RefSeq" id="WP_181516280.1">
    <property type="nucleotide sequence ID" value="NZ_JABFUB010000023.1"/>
</dbReference>
<organism evidence="3 5">
    <name type="scientific">Billgrantia kenyensis</name>
    <dbReference type="NCBI Taxonomy" id="321266"/>
    <lineage>
        <taxon>Bacteria</taxon>
        <taxon>Pseudomonadati</taxon>
        <taxon>Pseudomonadota</taxon>
        <taxon>Gammaproteobacteria</taxon>
        <taxon>Oceanospirillales</taxon>
        <taxon>Halomonadaceae</taxon>
        <taxon>Billgrantia</taxon>
    </lineage>
</organism>
<evidence type="ECO:0000313" key="4">
    <source>
        <dbReference type="EMBL" id="MCG6663480.1"/>
    </source>
</evidence>
<comment type="caution">
    <text evidence="3">The sequence shown here is derived from an EMBL/GenBank/DDBJ whole genome shotgun (WGS) entry which is preliminary data.</text>
</comment>
<dbReference type="Proteomes" id="UP000518091">
    <property type="component" value="Unassembled WGS sequence"/>
</dbReference>
<dbReference type="Proteomes" id="UP000814353">
    <property type="component" value="Unassembled WGS sequence"/>
</dbReference>
<keyword evidence="6" id="KW-1185">Reference proteome</keyword>
<keyword evidence="2" id="KW-0732">Signal</keyword>
<feature type="chain" id="PRO_5030533619" evidence="2">
    <location>
        <begin position="28"/>
        <end position="107"/>
    </location>
</feature>
<protein>
    <submittedName>
        <fullName evidence="3">Uncharacterized protein</fullName>
    </submittedName>
</protein>
<sequence length="107" mass="12516">MMSKEFLKKLGVVGITFGLSVSPLAMAGYHDEEKDGDDTFPEETAPETSGQAPVIEGIEYENEEEEWDADEWEEENEEEEWETADDEWETEDEEEEWEIDEDDDQDW</sequence>
<feature type="region of interest" description="Disordered" evidence="1">
    <location>
        <begin position="28"/>
        <end position="107"/>
    </location>
</feature>
<feature type="compositionally biased region" description="Acidic residues" evidence="1">
    <location>
        <begin position="58"/>
        <end position="107"/>
    </location>
</feature>
<accession>A0A7V9W460</accession>
<gene>
    <name evidence="3" type="ORF">H1D44_17240</name>
    <name evidence="4" type="ORF">HOP48_18270</name>
</gene>
<reference evidence="3 5" key="2">
    <citation type="submission" date="2020-07" db="EMBL/GenBank/DDBJ databases">
        <title>Identification of Halomonas strains.</title>
        <authorList>
            <person name="Xiao Z."/>
            <person name="Shen J."/>
        </authorList>
    </citation>
    <scope>NUCLEOTIDE SEQUENCE [LARGE SCALE GENOMIC DNA]</scope>
    <source>
        <strain evidence="3 5">DSM 17331</strain>
    </source>
</reference>
<proteinExistence type="predicted"/>
<name>A0A7V9W460_9GAMM</name>
<evidence type="ECO:0000256" key="2">
    <source>
        <dbReference type="SAM" id="SignalP"/>
    </source>
</evidence>
<dbReference type="EMBL" id="JACEFT010000028">
    <property type="protein sequence ID" value="MBA2780635.1"/>
    <property type="molecule type" value="Genomic_DNA"/>
</dbReference>
<feature type="signal peptide" evidence="2">
    <location>
        <begin position="1"/>
        <end position="27"/>
    </location>
</feature>
<reference evidence="4 6" key="1">
    <citation type="submission" date="2020-05" db="EMBL/GenBank/DDBJ databases">
        <title>Comparative genomic analysis of denitrifying bacteria from Halomonas genus.</title>
        <authorList>
            <person name="Wang L."/>
            <person name="Shao Z."/>
        </authorList>
    </citation>
    <scope>NUCLEOTIDE SEQUENCE [LARGE SCALE GENOMIC DNA]</scope>
    <source>
        <strain evidence="4 6">DSM 17331</strain>
    </source>
</reference>